<dbReference type="RefSeq" id="WP_106931900.1">
    <property type="nucleotide sequence ID" value="NZ_PYFT01000001.1"/>
</dbReference>
<gene>
    <name evidence="2" type="ORF">AHMF7605_20530</name>
</gene>
<feature type="transmembrane region" description="Helical" evidence="1">
    <location>
        <begin position="12"/>
        <end position="30"/>
    </location>
</feature>
<keyword evidence="1" id="KW-0812">Transmembrane</keyword>
<name>A0A2T2YJQ5_9BACT</name>
<evidence type="ECO:0000313" key="2">
    <source>
        <dbReference type="EMBL" id="PSR55719.1"/>
    </source>
</evidence>
<sequence>MTKDFKTGILTSSIYYGVGLALAIITTLIWKNEYAHAPGPPFLVAALFLIGGILLLLFNLLLLKNASNRNREKGSILVHALILGSSGIFIAVVIIQSKYKSNLSNNDSEYLIVGEKPGTLTITKGPGDTTFFQKKGKVIIDKDSITRKESEK</sequence>
<dbReference type="AlphaFoldDB" id="A0A2T2YJQ5"/>
<evidence type="ECO:0000256" key="1">
    <source>
        <dbReference type="SAM" id="Phobius"/>
    </source>
</evidence>
<evidence type="ECO:0000313" key="3">
    <source>
        <dbReference type="Proteomes" id="UP000240357"/>
    </source>
</evidence>
<feature type="transmembrane region" description="Helical" evidence="1">
    <location>
        <begin position="42"/>
        <end position="63"/>
    </location>
</feature>
<reference evidence="2 3" key="1">
    <citation type="submission" date="2018-03" db="EMBL/GenBank/DDBJ databases">
        <title>Adhaeribacter sp. HMF7605 Genome sequencing and assembly.</title>
        <authorList>
            <person name="Kang H."/>
            <person name="Kang J."/>
            <person name="Cha I."/>
            <person name="Kim H."/>
            <person name="Joh K."/>
        </authorList>
    </citation>
    <scope>NUCLEOTIDE SEQUENCE [LARGE SCALE GENOMIC DNA]</scope>
    <source>
        <strain evidence="2 3">HMF7605</strain>
    </source>
</reference>
<proteinExistence type="predicted"/>
<feature type="transmembrane region" description="Helical" evidence="1">
    <location>
        <begin position="75"/>
        <end position="95"/>
    </location>
</feature>
<keyword evidence="1" id="KW-1133">Transmembrane helix</keyword>
<dbReference type="EMBL" id="PYFT01000001">
    <property type="protein sequence ID" value="PSR55719.1"/>
    <property type="molecule type" value="Genomic_DNA"/>
</dbReference>
<comment type="caution">
    <text evidence="2">The sequence shown here is derived from an EMBL/GenBank/DDBJ whole genome shotgun (WGS) entry which is preliminary data.</text>
</comment>
<organism evidence="2 3">
    <name type="scientific">Adhaeribacter arboris</name>
    <dbReference type="NCBI Taxonomy" id="2072846"/>
    <lineage>
        <taxon>Bacteria</taxon>
        <taxon>Pseudomonadati</taxon>
        <taxon>Bacteroidota</taxon>
        <taxon>Cytophagia</taxon>
        <taxon>Cytophagales</taxon>
        <taxon>Hymenobacteraceae</taxon>
        <taxon>Adhaeribacter</taxon>
    </lineage>
</organism>
<protein>
    <submittedName>
        <fullName evidence="2">Uncharacterized protein</fullName>
    </submittedName>
</protein>
<keyword evidence="3" id="KW-1185">Reference proteome</keyword>
<keyword evidence="1" id="KW-0472">Membrane</keyword>
<dbReference type="Proteomes" id="UP000240357">
    <property type="component" value="Unassembled WGS sequence"/>
</dbReference>
<accession>A0A2T2YJQ5</accession>